<sequence length="92" mass="9341">MSNTDDGGLSWLALHPSFFILLTPSSSANRSALVASGKPTALWLTQGQRHSGSSRSSNSNSSSGSGSGNSSNSSISSNQQEPAMTPAAANRS</sequence>
<keyword evidence="3" id="KW-1185">Reference proteome</keyword>
<feature type="non-terminal residue" evidence="2">
    <location>
        <position position="92"/>
    </location>
</feature>
<gene>
    <name evidence="2" type="ORF">V1477_006759</name>
</gene>
<proteinExistence type="predicted"/>
<dbReference type="Proteomes" id="UP001607303">
    <property type="component" value="Unassembled WGS sequence"/>
</dbReference>
<protein>
    <submittedName>
        <fullName evidence="2">Uncharacterized protein</fullName>
    </submittedName>
</protein>
<feature type="region of interest" description="Disordered" evidence="1">
    <location>
        <begin position="44"/>
        <end position="92"/>
    </location>
</feature>
<feature type="compositionally biased region" description="Low complexity" evidence="1">
    <location>
        <begin position="51"/>
        <end position="78"/>
    </location>
</feature>
<comment type="caution">
    <text evidence="2">The sequence shown here is derived from an EMBL/GenBank/DDBJ whole genome shotgun (WGS) entry which is preliminary data.</text>
</comment>
<evidence type="ECO:0000256" key="1">
    <source>
        <dbReference type="SAM" id="MobiDB-lite"/>
    </source>
</evidence>
<dbReference type="EMBL" id="JAYRBN010000050">
    <property type="protein sequence ID" value="KAL2744217.1"/>
    <property type="molecule type" value="Genomic_DNA"/>
</dbReference>
<reference evidence="2 3" key="1">
    <citation type="journal article" date="2024" name="Ann. Entomol. Soc. Am.">
        <title>Genomic analyses of the southern and eastern yellowjacket wasps (Hymenoptera: Vespidae) reveal evolutionary signatures of social life.</title>
        <authorList>
            <person name="Catto M.A."/>
            <person name="Caine P.B."/>
            <person name="Orr S.E."/>
            <person name="Hunt B.G."/>
            <person name="Goodisman M.A.D."/>
        </authorList>
    </citation>
    <scope>NUCLEOTIDE SEQUENCE [LARGE SCALE GENOMIC DNA]</scope>
    <source>
        <strain evidence="2">232</strain>
        <tissue evidence="2">Head and thorax</tissue>
    </source>
</reference>
<name>A0ABD2CGL4_VESMC</name>
<dbReference type="AlphaFoldDB" id="A0ABD2CGL4"/>
<accession>A0ABD2CGL4</accession>
<organism evidence="2 3">
    <name type="scientific">Vespula maculifrons</name>
    <name type="common">Eastern yellow jacket</name>
    <name type="synonym">Wasp</name>
    <dbReference type="NCBI Taxonomy" id="7453"/>
    <lineage>
        <taxon>Eukaryota</taxon>
        <taxon>Metazoa</taxon>
        <taxon>Ecdysozoa</taxon>
        <taxon>Arthropoda</taxon>
        <taxon>Hexapoda</taxon>
        <taxon>Insecta</taxon>
        <taxon>Pterygota</taxon>
        <taxon>Neoptera</taxon>
        <taxon>Endopterygota</taxon>
        <taxon>Hymenoptera</taxon>
        <taxon>Apocrita</taxon>
        <taxon>Aculeata</taxon>
        <taxon>Vespoidea</taxon>
        <taxon>Vespidae</taxon>
        <taxon>Vespinae</taxon>
        <taxon>Vespula</taxon>
    </lineage>
</organism>
<evidence type="ECO:0000313" key="3">
    <source>
        <dbReference type="Proteomes" id="UP001607303"/>
    </source>
</evidence>
<evidence type="ECO:0000313" key="2">
    <source>
        <dbReference type="EMBL" id="KAL2744217.1"/>
    </source>
</evidence>